<keyword evidence="4" id="KW-1185">Reference proteome</keyword>
<proteinExistence type="predicted"/>
<gene>
    <name evidence="3" type="primary">Dsim\GD12593</name>
    <name evidence="3" type="ORF">Dsim_GD12593</name>
</gene>
<dbReference type="OrthoDB" id="7868201at2759"/>
<keyword evidence="2" id="KW-0472">Membrane</keyword>
<feature type="transmembrane region" description="Helical" evidence="2">
    <location>
        <begin position="101"/>
        <end position="121"/>
    </location>
</feature>
<dbReference type="EMBL" id="CM000363">
    <property type="protein sequence ID" value="EDX10477.1"/>
    <property type="molecule type" value="Genomic_DNA"/>
</dbReference>
<keyword evidence="2" id="KW-1133">Transmembrane helix</keyword>
<keyword evidence="2" id="KW-0812">Transmembrane</keyword>
<dbReference type="PhylomeDB" id="B4QKG6"/>
<dbReference type="OMA" id="YNHTFAY"/>
<dbReference type="STRING" id="7240.B4QKG6"/>
<accession>B4QKG6</accession>
<organism evidence="3 4">
    <name type="scientific">Drosophila simulans</name>
    <name type="common">Fruit fly</name>
    <dbReference type="NCBI Taxonomy" id="7240"/>
    <lineage>
        <taxon>Eukaryota</taxon>
        <taxon>Metazoa</taxon>
        <taxon>Ecdysozoa</taxon>
        <taxon>Arthropoda</taxon>
        <taxon>Hexapoda</taxon>
        <taxon>Insecta</taxon>
        <taxon>Pterygota</taxon>
        <taxon>Neoptera</taxon>
        <taxon>Endopterygota</taxon>
        <taxon>Diptera</taxon>
        <taxon>Brachycera</taxon>
        <taxon>Muscomorpha</taxon>
        <taxon>Ephydroidea</taxon>
        <taxon>Drosophilidae</taxon>
        <taxon>Drosophila</taxon>
        <taxon>Sophophora</taxon>
    </lineage>
</organism>
<evidence type="ECO:0000313" key="3">
    <source>
        <dbReference type="EMBL" id="EDX10477.1"/>
    </source>
</evidence>
<dbReference type="Proteomes" id="UP000000304">
    <property type="component" value="Chromosome 3L"/>
</dbReference>
<evidence type="ECO:0000256" key="1">
    <source>
        <dbReference type="SAM" id="MobiDB-lite"/>
    </source>
</evidence>
<sequence length="150" mass="17122">MKPMTLLKGDIEECDSPDEATATVHQRAQEQAKSYKPTNEPRQTRESVTEIFTKYRQKVGNGALQAVQRVKTSQQLSLIKPSLRCETKRQRFFKGYGCEEVATVCLLVVILLMLLFGLYLARNYNHAFIYGNGGCLSTFLWTYDECQIIT</sequence>
<feature type="compositionally biased region" description="Polar residues" evidence="1">
    <location>
        <begin position="23"/>
        <end position="41"/>
    </location>
</feature>
<name>B4QKG6_DROSI</name>
<reference evidence="3 4" key="1">
    <citation type="journal article" date="2007" name="Nature">
        <title>Evolution of genes and genomes on the Drosophila phylogeny.</title>
        <authorList>
            <consortium name="Drosophila 12 Genomes Consortium"/>
            <person name="Clark A.G."/>
            <person name="Eisen M.B."/>
            <person name="Smith D.R."/>
            <person name="Bergman C.M."/>
            <person name="Oliver B."/>
            <person name="Markow T.A."/>
            <person name="Kaufman T.C."/>
            <person name="Kellis M."/>
            <person name="Gelbart W."/>
            <person name="Iyer V.N."/>
            <person name="Pollard D.A."/>
            <person name="Sackton T.B."/>
            <person name="Larracuente A.M."/>
            <person name="Singh N.D."/>
            <person name="Abad J.P."/>
            <person name="Abt D.N."/>
            <person name="Adryan B."/>
            <person name="Aguade M."/>
            <person name="Akashi H."/>
            <person name="Anderson W.W."/>
            <person name="Aquadro C.F."/>
            <person name="Ardell D.H."/>
            <person name="Arguello R."/>
            <person name="Artieri C.G."/>
            <person name="Barbash D.A."/>
            <person name="Barker D."/>
            <person name="Barsanti P."/>
            <person name="Batterham P."/>
            <person name="Batzoglou S."/>
            <person name="Begun D."/>
            <person name="Bhutkar A."/>
            <person name="Blanco E."/>
            <person name="Bosak S.A."/>
            <person name="Bradley R.K."/>
            <person name="Brand A.D."/>
            <person name="Brent M.R."/>
            <person name="Brooks A.N."/>
            <person name="Brown R.H."/>
            <person name="Butlin R.K."/>
            <person name="Caggese C."/>
            <person name="Calvi B.R."/>
            <person name="Bernardo de Carvalho A."/>
            <person name="Caspi A."/>
            <person name="Castrezana S."/>
            <person name="Celniker S.E."/>
            <person name="Chang J.L."/>
            <person name="Chapple C."/>
            <person name="Chatterji S."/>
            <person name="Chinwalla A."/>
            <person name="Civetta A."/>
            <person name="Clifton S.W."/>
            <person name="Comeron J.M."/>
            <person name="Costello J.C."/>
            <person name="Coyne J.A."/>
            <person name="Daub J."/>
            <person name="David R.G."/>
            <person name="Delcher A.L."/>
            <person name="Delehaunty K."/>
            <person name="Do C.B."/>
            <person name="Ebling H."/>
            <person name="Edwards K."/>
            <person name="Eickbush T."/>
            <person name="Evans J.D."/>
            <person name="Filipski A."/>
            <person name="Findeiss S."/>
            <person name="Freyhult E."/>
            <person name="Fulton L."/>
            <person name="Fulton R."/>
            <person name="Garcia A.C."/>
            <person name="Gardiner A."/>
            <person name="Garfield D.A."/>
            <person name="Garvin B.E."/>
            <person name="Gibson G."/>
            <person name="Gilbert D."/>
            <person name="Gnerre S."/>
            <person name="Godfrey J."/>
            <person name="Good R."/>
            <person name="Gotea V."/>
            <person name="Gravely B."/>
            <person name="Greenberg A.J."/>
            <person name="Griffiths-Jones S."/>
            <person name="Gross S."/>
            <person name="Guigo R."/>
            <person name="Gustafson E.A."/>
            <person name="Haerty W."/>
            <person name="Hahn M.W."/>
            <person name="Halligan D.L."/>
            <person name="Halpern A.L."/>
            <person name="Halter G.M."/>
            <person name="Han M.V."/>
            <person name="Heger A."/>
            <person name="Hillier L."/>
            <person name="Hinrichs A.S."/>
            <person name="Holmes I."/>
            <person name="Hoskins R.A."/>
            <person name="Hubisz M.J."/>
            <person name="Hultmark D."/>
            <person name="Huntley M.A."/>
            <person name="Jaffe D.B."/>
            <person name="Jagadeeshan S."/>
            <person name="Jeck W.R."/>
            <person name="Johnson J."/>
            <person name="Jones C.D."/>
            <person name="Jordan W.C."/>
            <person name="Karpen G.H."/>
            <person name="Kataoka E."/>
            <person name="Keightley P.D."/>
            <person name="Kheradpour P."/>
            <person name="Kirkness E.F."/>
            <person name="Koerich L.B."/>
            <person name="Kristiansen K."/>
            <person name="Kudrna D."/>
            <person name="Kulathinal R.J."/>
            <person name="Kumar S."/>
            <person name="Kwok R."/>
            <person name="Lander E."/>
            <person name="Langley C.H."/>
            <person name="Lapoint R."/>
            <person name="Lazzaro B.P."/>
            <person name="Lee S.J."/>
            <person name="Levesque L."/>
            <person name="Li R."/>
            <person name="Lin C.F."/>
            <person name="Lin M.F."/>
            <person name="Lindblad-Toh K."/>
            <person name="Llopart A."/>
            <person name="Long M."/>
            <person name="Low L."/>
            <person name="Lozovsky E."/>
            <person name="Lu J."/>
            <person name="Luo M."/>
            <person name="Machado C.A."/>
            <person name="Makalowski W."/>
            <person name="Marzo M."/>
            <person name="Matsuda M."/>
            <person name="Matzkin L."/>
            <person name="McAllister B."/>
            <person name="McBride C.S."/>
            <person name="McKernan B."/>
            <person name="McKernan K."/>
            <person name="Mendez-Lago M."/>
            <person name="Minx P."/>
            <person name="Mollenhauer M.U."/>
            <person name="Montooth K."/>
            <person name="Mount S.M."/>
            <person name="Mu X."/>
            <person name="Myers E."/>
            <person name="Negre B."/>
            <person name="Newfeld S."/>
            <person name="Nielsen R."/>
            <person name="Noor M.A."/>
            <person name="O'Grady P."/>
            <person name="Pachter L."/>
            <person name="Papaceit M."/>
            <person name="Parisi M.J."/>
            <person name="Parisi M."/>
            <person name="Parts L."/>
            <person name="Pedersen J.S."/>
            <person name="Pesole G."/>
            <person name="Phillippy A.M."/>
            <person name="Ponting C.P."/>
            <person name="Pop M."/>
            <person name="Porcelli D."/>
            <person name="Powell J.R."/>
            <person name="Prohaska S."/>
            <person name="Pruitt K."/>
            <person name="Puig M."/>
            <person name="Quesneville H."/>
            <person name="Ram K.R."/>
            <person name="Rand D."/>
            <person name="Rasmussen M.D."/>
            <person name="Reed L.K."/>
            <person name="Reenan R."/>
            <person name="Reily A."/>
            <person name="Remington K.A."/>
            <person name="Rieger T.T."/>
            <person name="Ritchie M.G."/>
            <person name="Robin C."/>
            <person name="Rogers Y.H."/>
            <person name="Rohde C."/>
            <person name="Rozas J."/>
            <person name="Rubenfield M.J."/>
            <person name="Ruiz A."/>
            <person name="Russo S."/>
            <person name="Salzberg S.L."/>
            <person name="Sanchez-Gracia A."/>
            <person name="Saranga D.J."/>
            <person name="Sato H."/>
            <person name="Schaeffer S.W."/>
            <person name="Schatz M.C."/>
            <person name="Schlenke T."/>
            <person name="Schwartz R."/>
            <person name="Segarra C."/>
            <person name="Singh R.S."/>
            <person name="Sirot L."/>
            <person name="Sirota M."/>
            <person name="Sisneros N.B."/>
            <person name="Smith C.D."/>
            <person name="Smith T.F."/>
            <person name="Spieth J."/>
            <person name="Stage D.E."/>
            <person name="Stark A."/>
            <person name="Stephan W."/>
            <person name="Strausberg R.L."/>
            <person name="Strempel S."/>
            <person name="Sturgill D."/>
            <person name="Sutton G."/>
            <person name="Sutton G.G."/>
            <person name="Tao W."/>
            <person name="Teichmann S."/>
            <person name="Tobari Y.N."/>
            <person name="Tomimura Y."/>
            <person name="Tsolas J.M."/>
            <person name="Valente V.L."/>
            <person name="Venter E."/>
            <person name="Venter J.C."/>
            <person name="Vicario S."/>
            <person name="Vieira F.G."/>
            <person name="Vilella A.J."/>
            <person name="Villasante A."/>
            <person name="Walenz B."/>
            <person name="Wang J."/>
            <person name="Wasserman M."/>
            <person name="Watts T."/>
            <person name="Wilson D."/>
            <person name="Wilson R.K."/>
            <person name="Wing R.A."/>
            <person name="Wolfner M.F."/>
            <person name="Wong A."/>
            <person name="Wong G.K."/>
            <person name="Wu C.I."/>
            <person name="Wu G."/>
            <person name="Yamamoto D."/>
            <person name="Yang H.P."/>
            <person name="Yang S.P."/>
            <person name="Yorke J.A."/>
            <person name="Yoshida K."/>
            <person name="Zdobnov E."/>
            <person name="Zhang P."/>
            <person name="Zhang Y."/>
            <person name="Zimin A.V."/>
            <person name="Baldwin J."/>
            <person name="Abdouelleil A."/>
            <person name="Abdulkadir J."/>
            <person name="Abebe A."/>
            <person name="Abera B."/>
            <person name="Abreu J."/>
            <person name="Acer S.C."/>
            <person name="Aftuck L."/>
            <person name="Alexander A."/>
            <person name="An P."/>
            <person name="Anderson E."/>
            <person name="Anderson S."/>
            <person name="Arachi H."/>
            <person name="Azer M."/>
            <person name="Bachantsang P."/>
            <person name="Barry A."/>
            <person name="Bayul T."/>
            <person name="Berlin A."/>
            <person name="Bessette D."/>
            <person name="Bloom T."/>
            <person name="Blye J."/>
            <person name="Boguslavskiy L."/>
            <person name="Bonnet C."/>
            <person name="Boukhgalter B."/>
            <person name="Bourzgui I."/>
            <person name="Brown A."/>
            <person name="Cahill P."/>
            <person name="Channer S."/>
            <person name="Cheshatsang Y."/>
            <person name="Chuda L."/>
            <person name="Citroen M."/>
            <person name="Collymore A."/>
            <person name="Cooke P."/>
            <person name="Costello M."/>
            <person name="D'Aco K."/>
            <person name="Daza R."/>
            <person name="De Haan G."/>
            <person name="DeGray S."/>
            <person name="DeMaso C."/>
            <person name="Dhargay N."/>
            <person name="Dooley K."/>
            <person name="Dooley E."/>
            <person name="Doricent M."/>
            <person name="Dorje P."/>
            <person name="Dorjee K."/>
            <person name="Dupes A."/>
            <person name="Elong R."/>
            <person name="Falk J."/>
            <person name="Farina A."/>
            <person name="Faro S."/>
            <person name="Ferguson D."/>
            <person name="Fisher S."/>
            <person name="Foley C.D."/>
            <person name="Franke A."/>
            <person name="Friedrich D."/>
            <person name="Gadbois L."/>
            <person name="Gearin G."/>
            <person name="Gearin C.R."/>
            <person name="Giannoukos G."/>
            <person name="Goode T."/>
            <person name="Graham J."/>
            <person name="Grandbois E."/>
            <person name="Grewal S."/>
            <person name="Gyaltsen K."/>
            <person name="Hafez N."/>
            <person name="Hagos B."/>
            <person name="Hall J."/>
            <person name="Henson C."/>
            <person name="Hollinger A."/>
            <person name="Honan T."/>
            <person name="Huard M.D."/>
            <person name="Hughes L."/>
            <person name="Hurhula B."/>
            <person name="Husby M.E."/>
            <person name="Kamat A."/>
            <person name="Kanga B."/>
            <person name="Kashin S."/>
            <person name="Khazanovich D."/>
            <person name="Kisner P."/>
            <person name="Lance K."/>
            <person name="Lara M."/>
            <person name="Lee W."/>
            <person name="Lennon N."/>
            <person name="Letendre F."/>
            <person name="LeVine R."/>
            <person name="Lipovsky A."/>
            <person name="Liu X."/>
            <person name="Liu J."/>
            <person name="Liu S."/>
            <person name="Lokyitsang T."/>
            <person name="Lokyitsang Y."/>
            <person name="Lubonja R."/>
            <person name="Lui A."/>
            <person name="MacDonald P."/>
            <person name="Magnisalis V."/>
            <person name="Maru K."/>
            <person name="Matthews C."/>
            <person name="McCusker W."/>
            <person name="McDonough S."/>
            <person name="Mehta T."/>
            <person name="Meldrim J."/>
            <person name="Meneus L."/>
            <person name="Mihai O."/>
            <person name="Mihalev A."/>
            <person name="Mihova T."/>
            <person name="Mittelman R."/>
            <person name="Mlenga V."/>
            <person name="Montmayeur A."/>
            <person name="Mulrain L."/>
            <person name="Navidi A."/>
            <person name="Naylor J."/>
            <person name="Negash T."/>
            <person name="Nguyen T."/>
            <person name="Nguyen N."/>
            <person name="Nicol R."/>
            <person name="Norbu C."/>
            <person name="Norbu N."/>
            <person name="Novod N."/>
            <person name="O'Neill B."/>
            <person name="Osman S."/>
            <person name="Markiewicz E."/>
            <person name="Oyono O.L."/>
            <person name="Patti C."/>
            <person name="Phunkhang P."/>
            <person name="Pierre F."/>
            <person name="Priest M."/>
            <person name="Raghuraman S."/>
            <person name="Rege F."/>
            <person name="Reyes R."/>
            <person name="Rise C."/>
            <person name="Rogov P."/>
            <person name="Ross K."/>
            <person name="Ryan E."/>
            <person name="Settipalli S."/>
            <person name="Shea T."/>
            <person name="Sherpa N."/>
            <person name="Shi L."/>
            <person name="Shih D."/>
            <person name="Sparrow T."/>
            <person name="Spaulding J."/>
            <person name="Stalker J."/>
            <person name="Stange-Thomann N."/>
            <person name="Stavropoulos S."/>
            <person name="Stone C."/>
            <person name="Strader C."/>
            <person name="Tesfaye S."/>
            <person name="Thomson T."/>
            <person name="Thoulutsang Y."/>
            <person name="Thoulutsang D."/>
            <person name="Topham K."/>
            <person name="Topping I."/>
            <person name="Tsamla T."/>
            <person name="Vassiliev H."/>
            <person name="Vo A."/>
            <person name="Wangchuk T."/>
            <person name="Wangdi T."/>
            <person name="Weiand M."/>
            <person name="Wilkinson J."/>
            <person name="Wilson A."/>
            <person name="Yadav S."/>
            <person name="Young G."/>
            <person name="Yu Q."/>
            <person name="Zembek L."/>
            <person name="Zhong D."/>
            <person name="Zimmer A."/>
            <person name="Zwirko Z."/>
            <person name="Jaffe D.B."/>
            <person name="Alvarez P."/>
            <person name="Brockman W."/>
            <person name="Butler J."/>
            <person name="Chin C."/>
            <person name="Gnerre S."/>
            <person name="Grabherr M."/>
            <person name="Kleber M."/>
            <person name="Mauceli E."/>
            <person name="MacCallum I."/>
        </authorList>
    </citation>
    <scope>NUCLEOTIDE SEQUENCE [LARGE SCALE GENOMIC DNA]</scope>
    <source>
        <strain evidence="4">white501</strain>
    </source>
</reference>
<evidence type="ECO:0000313" key="4">
    <source>
        <dbReference type="Proteomes" id="UP000000304"/>
    </source>
</evidence>
<dbReference type="HOGENOM" id="CLU_146246_0_0_1"/>
<evidence type="ECO:0000256" key="2">
    <source>
        <dbReference type="SAM" id="Phobius"/>
    </source>
</evidence>
<dbReference type="Bgee" id="FBgn0184320">
    <property type="expression patterns" value="Expressed in male reproductive system and 2 other cell types or tissues"/>
</dbReference>
<dbReference type="AlphaFoldDB" id="B4QKG6"/>
<feature type="region of interest" description="Disordered" evidence="1">
    <location>
        <begin position="18"/>
        <end position="46"/>
    </location>
</feature>
<protein>
    <submittedName>
        <fullName evidence="3">GD12593</fullName>
    </submittedName>
</protein>